<protein>
    <submittedName>
        <fullName evidence="2">Uncharacterized protein</fullName>
    </submittedName>
</protein>
<reference evidence="2 3" key="1">
    <citation type="submission" date="2024-07" db="EMBL/GenBank/DDBJ databases">
        <title>Chromosome-level genome assembly of the water stick insect Ranatra chinensis (Heteroptera: Nepidae).</title>
        <authorList>
            <person name="Liu X."/>
        </authorList>
    </citation>
    <scope>NUCLEOTIDE SEQUENCE [LARGE SCALE GENOMIC DNA]</scope>
    <source>
        <strain evidence="2">Cailab_2021Rc</strain>
        <tissue evidence="2">Muscle</tissue>
    </source>
</reference>
<evidence type="ECO:0000256" key="1">
    <source>
        <dbReference type="SAM" id="SignalP"/>
    </source>
</evidence>
<accession>A0ABD0YM09</accession>
<comment type="caution">
    <text evidence="2">The sequence shown here is derived from an EMBL/GenBank/DDBJ whole genome shotgun (WGS) entry which is preliminary data.</text>
</comment>
<feature type="chain" id="PRO_5044823753" evidence="1">
    <location>
        <begin position="16"/>
        <end position="228"/>
    </location>
</feature>
<feature type="signal peptide" evidence="1">
    <location>
        <begin position="1"/>
        <end position="15"/>
    </location>
</feature>
<name>A0ABD0YM09_9HEMI</name>
<gene>
    <name evidence="2" type="ORF">AAG570_003548</name>
</gene>
<organism evidence="2 3">
    <name type="scientific">Ranatra chinensis</name>
    <dbReference type="NCBI Taxonomy" id="642074"/>
    <lineage>
        <taxon>Eukaryota</taxon>
        <taxon>Metazoa</taxon>
        <taxon>Ecdysozoa</taxon>
        <taxon>Arthropoda</taxon>
        <taxon>Hexapoda</taxon>
        <taxon>Insecta</taxon>
        <taxon>Pterygota</taxon>
        <taxon>Neoptera</taxon>
        <taxon>Paraneoptera</taxon>
        <taxon>Hemiptera</taxon>
        <taxon>Heteroptera</taxon>
        <taxon>Panheteroptera</taxon>
        <taxon>Nepomorpha</taxon>
        <taxon>Nepidae</taxon>
        <taxon>Ranatrinae</taxon>
        <taxon>Ranatra</taxon>
    </lineage>
</organism>
<dbReference type="EMBL" id="JBFDAA010000014">
    <property type="protein sequence ID" value="KAL1122143.1"/>
    <property type="molecule type" value="Genomic_DNA"/>
</dbReference>
<dbReference type="Proteomes" id="UP001558652">
    <property type="component" value="Unassembled WGS sequence"/>
</dbReference>
<keyword evidence="3" id="KW-1185">Reference proteome</keyword>
<sequence length="228" mass="25798">MLATLVPILLVTAQALDSPFRYVKQTVRIESFQNCPRTNYSARLNDVQIVQVNKTTFVVNSVINIPKGLLSIPQPKGRFTLKRCRSRDDKNLCEYYMGFNVTDICERIKQDGQAWSGLVKALDPSLLCPFDKGTEVLYKEIVGSDGESTGKRSLWDETVKLGISNKRTTYVQTNGTMDAGIVGKVTPEGFVWTYQLEIFNRDSIVFCHEGSYQIQRVKEIEEVVKSQI</sequence>
<evidence type="ECO:0000313" key="3">
    <source>
        <dbReference type="Proteomes" id="UP001558652"/>
    </source>
</evidence>
<dbReference type="AlphaFoldDB" id="A0ABD0YM09"/>
<evidence type="ECO:0000313" key="2">
    <source>
        <dbReference type="EMBL" id="KAL1122143.1"/>
    </source>
</evidence>
<proteinExistence type="predicted"/>
<keyword evidence="1" id="KW-0732">Signal</keyword>